<dbReference type="PANTHER" id="PTHR43122:SF1">
    <property type="entry name" value="IRON-SULFUR-BINDING PROTEIN"/>
    <property type="match status" value="1"/>
</dbReference>
<organism evidence="6 7">
    <name type="scientific">Candidatus Abyssobacteria bacterium SURF_17</name>
    <dbReference type="NCBI Taxonomy" id="2093361"/>
    <lineage>
        <taxon>Bacteria</taxon>
        <taxon>Pseudomonadati</taxon>
        <taxon>Candidatus Hydrogenedentota</taxon>
        <taxon>Candidatus Abyssobacteria</taxon>
    </lineage>
</organism>
<reference evidence="6 7" key="1">
    <citation type="journal article" date="2017" name="ISME J.">
        <title>Energy and carbon metabolisms in a deep terrestrial subsurface fluid microbial community.</title>
        <authorList>
            <person name="Momper L."/>
            <person name="Jungbluth S.P."/>
            <person name="Lee M.D."/>
            <person name="Amend J.P."/>
        </authorList>
    </citation>
    <scope>NUCLEOTIDE SEQUENCE [LARGE SCALE GENOMIC DNA]</scope>
    <source>
        <strain evidence="6">SURF_17</strain>
    </source>
</reference>
<dbReference type="GO" id="GO:0046872">
    <property type="term" value="F:metal ion binding"/>
    <property type="evidence" value="ECO:0007669"/>
    <property type="project" value="UniProtKB-KW"/>
</dbReference>
<dbReference type="PROSITE" id="PS51379">
    <property type="entry name" value="4FE4S_FER_2"/>
    <property type="match status" value="2"/>
</dbReference>
<protein>
    <submittedName>
        <fullName evidence="6">4Fe-4S dicluster domain-containing protein</fullName>
    </submittedName>
</protein>
<gene>
    <name evidence="6" type="ORF">C4532_19835</name>
</gene>
<feature type="domain" description="4Fe-4S ferredoxin-type" evidence="5">
    <location>
        <begin position="90"/>
        <end position="118"/>
    </location>
</feature>
<dbReference type="SUPFAM" id="SSF56014">
    <property type="entry name" value="Nitrite and sulphite reductase 4Fe-4S domain-like"/>
    <property type="match status" value="1"/>
</dbReference>
<keyword evidence="1" id="KW-0004">4Fe-4S</keyword>
<evidence type="ECO:0000259" key="5">
    <source>
        <dbReference type="PROSITE" id="PS51379"/>
    </source>
</evidence>
<sequence>MNIKNSETKDVTEVVTCRAGSSGCPMAIIDVKAVAEALAEVLAEPEYKHKLNEKLAKPFLFHSQFCVAVTGCPNACAQPQIKDFGVIGRAQIAFEESRCSGCGFCANACKENAITMTEGVPRFDRTRCIGCSDCVRSCQSDALSVGEQRYEVTVGGKLGRHPHMAESLGQFETVDEVVECLRKAIELLLANGIKGERLGALLERLS</sequence>
<evidence type="ECO:0000256" key="4">
    <source>
        <dbReference type="ARBA" id="ARBA00023014"/>
    </source>
</evidence>
<evidence type="ECO:0000313" key="7">
    <source>
        <dbReference type="Proteomes" id="UP000285961"/>
    </source>
</evidence>
<name>A0A419EMW6_9BACT</name>
<keyword evidence="3" id="KW-0408">Iron</keyword>
<comment type="caution">
    <text evidence="6">The sequence shown here is derived from an EMBL/GenBank/DDBJ whole genome shotgun (WGS) entry which is preliminary data.</text>
</comment>
<dbReference type="PROSITE" id="PS00365">
    <property type="entry name" value="NIR_SIR"/>
    <property type="match status" value="1"/>
</dbReference>
<evidence type="ECO:0000256" key="3">
    <source>
        <dbReference type="ARBA" id="ARBA00023004"/>
    </source>
</evidence>
<proteinExistence type="predicted"/>
<keyword evidence="4" id="KW-0411">Iron-sulfur</keyword>
<dbReference type="GO" id="GO:0016491">
    <property type="term" value="F:oxidoreductase activity"/>
    <property type="evidence" value="ECO:0007669"/>
    <property type="project" value="InterPro"/>
</dbReference>
<dbReference type="AlphaFoldDB" id="A0A419EMW6"/>
<accession>A0A419EMW6</accession>
<dbReference type="InterPro" id="IPR017896">
    <property type="entry name" value="4Fe4S_Fe-S-bd"/>
</dbReference>
<dbReference type="InterPro" id="IPR006067">
    <property type="entry name" value="NO2/SO3_Rdtase_4Fe4S_dom"/>
</dbReference>
<dbReference type="EMBL" id="QZKI01000143">
    <property type="protein sequence ID" value="RJP64077.1"/>
    <property type="molecule type" value="Genomic_DNA"/>
</dbReference>
<dbReference type="Gene3D" id="3.30.413.10">
    <property type="entry name" value="Sulfite Reductase Hemoprotein, domain 1"/>
    <property type="match status" value="1"/>
</dbReference>
<dbReference type="Pfam" id="PF00037">
    <property type="entry name" value="Fer4"/>
    <property type="match status" value="2"/>
</dbReference>
<evidence type="ECO:0000256" key="1">
    <source>
        <dbReference type="ARBA" id="ARBA00022485"/>
    </source>
</evidence>
<dbReference type="Proteomes" id="UP000285961">
    <property type="component" value="Unassembled WGS sequence"/>
</dbReference>
<dbReference type="SUPFAM" id="SSF54862">
    <property type="entry name" value="4Fe-4S ferredoxins"/>
    <property type="match status" value="1"/>
</dbReference>
<keyword evidence="2" id="KW-0479">Metal-binding</keyword>
<feature type="domain" description="4Fe-4S ferredoxin-type" evidence="5">
    <location>
        <begin position="119"/>
        <end position="148"/>
    </location>
</feature>
<dbReference type="Pfam" id="PF01077">
    <property type="entry name" value="NIR_SIR"/>
    <property type="match status" value="1"/>
</dbReference>
<dbReference type="PANTHER" id="PTHR43122">
    <property type="entry name" value="FERREDOXIN SUBUNIT OF PYRUVATE:FLAVODOXIN OXIDOREDUCTASE-RELATED"/>
    <property type="match status" value="1"/>
</dbReference>
<dbReference type="Gene3D" id="3.30.70.20">
    <property type="match status" value="1"/>
</dbReference>
<dbReference type="InterPro" id="IPR006066">
    <property type="entry name" value="NO2/SO3_Rdtase_FeS/sirohaem_BS"/>
</dbReference>
<dbReference type="GO" id="GO:0051539">
    <property type="term" value="F:4 iron, 4 sulfur cluster binding"/>
    <property type="evidence" value="ECO:0007669"/>
    <property type="project" value="UniProtKB-KW"/>
</dbReference>
<dbReference type="GO" id="GO:0020037">
    <property type="term" value="F:heme binding"/>
    <property type="evidence" value="ECO:0007669"/>
    <property type="project" value="InterPro"/>
</dbReference>
<evidence type="ECO:0000256" key="2">
    <source>
        <dbReference type="ARBA" id="ARBA00022723"/>
    </source>
</evidence>
<dbReference type="InterPro" id="IPR045854">
    <property type="entry name" value="NO2/SO3_Rdtase_4Fe4S_sf"/>
</dbReference>
<evidence type="ECO:0000313" key="6">
    <source>
        <dbReference type="EMBL" id="RJP64077.1"/>
    </source>
</evidence>